<dbReference type="Proteomes" id="UP001500839">
    <property type="component" value="Unassembled WGS sequence"/>
</dbReference>
<evidence type="ECO:0000313" key="7">
    <source>
        <dbReference type="EMBL" id="GAA4817880.1"/>
    </source>
</evidence>
<dbReference type="InterPro" id="IPR002937">
    <property type="entry name" value="Amino_oxidase"/>
</dbReference>
<keyword evidence="3 4" id="KW-0560">Oxidoreductase</keyword>
<dbReference type="Pfam" id="PF01593">
    <property type="entry name" value="Amino_oxidase"/>
    <property type="match status" value="1"/>
</dbReference>
<evidence type="ECO:0000256" key="3">
    <source>
        <dbReference type="ARBA" id="ARBA00023002"/>
    </source>
</evidence>
<dbReference type="RefSeq" id="WP_200172535.1">
    <property type="nucleotide sequence ID" value="NZ_BAABKQ010000001.1"/>
</dbReference>
<dbReference type="Gene3D" id="3.50.50.60">
    <property type="entry name" value="FAD/NAD(P)-binding domain"/>
    <property type="match status" value="2"/>
</dbReference>
<sequence>MRTVTGPSSRVVVVGAGLSGLCSALHLLGAGRQVTVLERDAEPGGRMGVLDGPGYRADSGATVLTMPELIDDALAAVGMTRADTSPALRLTRLTPAYRTRFADGTVFDVHSDPDEMAAEIARVFGDAAVEGYLQLRTWLERMFTAEFDRFLDASFDSPLDLVGSPGALADLARVTALGGFGRLGPRVARFIRDPRLRRVFTFQALYAGLAPRKALAVYGAIPHMDTSLGVYFPAGGMRAVTRALADAVVRAGGVIEYCAQARSVDVADGRAHAVLTSDGRIHNCDALVLTPDLPVVDALLASAGAPRHHTLAGGRFRRTQWSPSAVVLHGTIPLDTARARGAVPAGAAGSSWDRPHHHTIDFGDAWDETFAQICARPGRGSLMTDPSLLLTRPGLTDPGLDPQYATGPRELLSILAPCPNLHSAPLPWDELGASYSDDILSVLERRGYTGISDPDHGLRVDRVLTPATWAAQGMGAGSPFSAAHTFRQTGPFRRPNLVRGLDNTVLAGCGTNPGVGVPTALISGRLAAERITGGRARHRGRPRGGAEGRSGSVSRSRPSAPATAPGGTQGADQR</sequence>
<dbReference type="SUPFAM" id="SSF51905">
    <property type="entry name" value="FAD/NAD(P)-binding domain"/>
    <property type="match status" value="1"/>
</dbReference>
<evidence type="ECO:0000256" key="2">
    <source>
        <dbReference type="ARBA" id="ARBA00022746"/>
    </source>
</evidence>
<dbReference type="PANTHER" id="PTHR43734">
    <property type="entry name" value="PHYTOENE DESATURASE"/>
    <property type="match status" value="1"/>
</dbReference>
<dbReference type="PANTHER" id="PTHR43734:SF1">
    <property type="entry name" value="PHYTOENE DESATURASE"/>
    <property type="match status" value="1"/>
</dbReference>
<feature type="domain" description="Amine oxidase" evidence="6">
    <location>
        <begin position="18"/>
        <end position="531"/>
    </location>
</feature>
<reference evidence="8" key="1">
    <citation type="journal article" date="2019" name="Int. J. Syst. Evol. Microbiol.">
        <title>The Global Catalogue of Microorganisms (GCM) 10K type strain sequencing project: providing services to taxonomists for standard genome sequencing and annotation.</title>
        <authorList>
            <consortium name="The Broad Institute Genomics Platform"/>
            <consortium name="The Broad Institute Genome Sequencing Center for Infectious Disease"/>
            <person name="Wu L."/>
            <person name="Ma J."/>
        </authorList>
    </citation>
    <scope>NUCLEOTIDE SEQUENCE [LARGE SCALE GENOMIC DNA]</scope>
    <source>
        <strain evidence="8">JCM 18542</strain>
    </source>
</reference>
<comment type="caution">
    <text evidence="7">The sequence shown here is derived from an EMBL/GenBank/DDBJ whole genome shotgun (WGS) entry which is preliminary data.</text>
</comment>
<evidence type="ECO:0000313" key="8">
    <source>
        <dbReference type="Proteomes" id="UP001500839"/>
    </source>
</evidence>
<name>A0ABP9CWB2_9ACTN</name>
<keyword evidence="8" id="KW-1185">Reference proteome</keyword>
<proteinExistence type="inferred from homology"/>
<evidence type="ECO:0000256" key="4">
    <source>
        <dbReference type="RuleBase" id="RU362075"/>
    </source>
</evidence>
<dbReference type="InterPro" id="IPR036188">
    <property type="entry name" value="FAD/NAD-bd_sf"/>
</dbReference>
<dbReference type="EMBL" id="BAABKQ010000001">
    <property type="protein sequence ID" value="GAA4817880.1"/>
    <property type="molecule type" value="Genomic_DNA"/>
</dbReference>
<feature type="compositionally biased region" description="Low complexity" evidence="5">
    <location>
        <begin position="549"/>
        <end position="566"/>
    </location>
</feature>
<evidence type="ECO:0000259" key="6">
    <source>
        <dbReference type="Pfam" id="PF01593"/>
    </source>
</evidence>
<gene>
    <name evidence="7" type="primary">crtI</name>
    <name evidence="7" type="ORF">GCM10023353_25930</name>
</gene>
<protein>
    <submittedName>
        <fullName evidence="7">Phytoene desaturase family protein</fullName>
    </submittedName>
</protein>
<evidence type="ECO:0000256" key="1">
    <source>
        <dbReference type="ARBA" id="ARBA00004829"/>
    </source>
</evidence>
<evidence type="ECO:0000256" key="5">
    <source>
        <dbReference type="SAM" id="MobiDB-lite"/>
    </source>
</evidence>
<feature type="region of interest" description="Disordered" evidence="5">
    <location>
        <begin position="531"/>
        <end position="574"/>
    </location>
</feature>
<dbReference type="InterPro" id="IPR014105">
    <property type="entry name" value="Carotenoid/retinoid_OxRdtase"/>
</dbReference>
<accession>A0ABP9CWB2</accession>
<comment type="pathway">
    <text evidence="1 4">Carotenoid biosynthesis.</text>
</comment>
<comment type="similarity">
    <text evidence="4">Belongs to the carotenoid/retinoid oxidoreductase family.</text>
</comment>
<dbReference type="NCBIfam" id="TIGR02734">
    <property type="entry name" value="crtI_fam"/>
    <property type="match status" value="1"/>
</dbReference>
<keyword evidence="2 4" id="KW-0125">Carotenoid biosynthesis</keyword>
<organism evidence="7 8">
    <name type="scientific">Tomitella cavernea</name>
    <dbReference type="NCBI Taxonomy" id="1387982"/>
    <lineage>
        <taxon>Bacteria</taxon>
        <taxon>Bacillati</taxon>
        <taxon>Actinomycetota</taxon>
        <taxon>Actinomycetes</taxon>
        <taxon>Mycobacteriales</taxon>
        <taxon>Tomitella</taxon>
    </lineage>
</organism>